<name>A0AAV3RPK6_LITER</name>
<keyword evidence="2" id="KW-1185">Reference proteome</keyword>
<evidence type="ECO:0000313" key="2">
    <source>
        <dbReference type="Proteomes" id="UP001454036"/>
    </source>
</evidence>
<evidence type="ECO:0000313" key="1">
    <source>
        <dbReference type="EMBL" id="GAA0182903.1"/>
    </source>
</evidence>
<accession>A0AAV3RPK6</accession>
<dbReference type="AlphaFoldDB" id="A0AAV3RPK6"/>
<dbReference type="EMBL" id="BAABME010010904">
    <property type="protein sequence ID" value="GAA0182903.1"/>
    <property type="molecule type" value="Genomic_DNA"/>
</dbReference>
<comment type="caution">
    <text evidence="1">The sequence shown here is derived from an EMBL/GenBank/DDBJ whole genome shotgun (WGS) entry which is preliminary data.</text>
</comment>
<dbReference type="Proteomes" id="UP001454036">
    <property type="component" value="Unassembled WGS sequence"/>
</dbReference>
<gene>
    <name evidence="1" type="ORF">LIER_30449</name>
</gene>
<proteinExistence type="predicted"/>
<organism evidence="1 2">
    <name type="scientific">Lithospermum erythrorhizon</name>
    <name type="common">Purple gromwell</name>
    <name type="synonym">Lithospermum officinale var. erythrorhizon</name>
    <dbReference type="NCBI Taxonomy" id="34254"/>
    <lineage>
        <taxon>Eukaryota</taxon>
        <taxon>Viridiplantae</taxon>
        <taxon>Streptophyta</taxon>
        <taxon>Embryophyta</taxon>
        <taxon>Tracheophyta</taxon>
        <taxon>Spermatophyta</taxon>
        <taxon>Magnoliopsida</taxon>
        <taxon>eudicotyledons</taxon>
        <taxon>Gunneridae</taxon>
        <taxon>Pentapetalae</taxon>
        <taxon>asterids</taxon>
        <taxon>lamiids</taxon>
        <taxon>Boraginales</taxon>
        <taxon>Boraginaceae</taxon>
        <taxon>Boraginoideae</taxon>
        <taxon>Lithospermeae</taxon>
        <taxon>Lithospermum</taxon>
    </lineage>
</organism>
<sequence length="98" mass="11172">MDDEGQVFTEPPVVEDKIIKFYEFLFTSKGPSGESQKMVIRSFIMRFVPVEDFEALVAQSIMLHRDKICHDVLDSFQYIFATGDVPTIVNATTFITDS</sequence>
<protein>
    <submittedName>
        <fullName evidence="1">Uncharacterized protein</fullName>
    </submittedName>
</protein>
<reference evidence="1 2" key="1">
    <citation type="submission" date="2024-01" db="EMBL/GenBank/DDBJ databases">
        <title>The complete chloroplast genome sequence of Lithospermum erythrorhizon: insights into the phylogenetic relationship among Boraginaceae species and the maternal lineages of purple gromwells.</title>
        <authorList>
            <person name="Okada T."/>
            <person name="Watanabe K."/>
        </authorList>
    </citation>
    <scope>NUCLEOTIDE SEQUENCE [LARGE SCALE GENOMIC DNA]</scope>
</reference>